<feature type="transmembrane region" description="Helical" evidence="1">
    <location>
        <begin position="25"/>
        <end position="50"/>
    </location>
</feature>
<protein>
    <submittedName>
        <fullName evidence="2">Uncharacterized protein</fullName>
    </submittedName>
</protein>
<evidence type="ECO:0000256" key="1">
    <source>
        <dbReference type="SAM" id="Phobius"/>
    </source>
</evidence>
<keyword evidence="1" id="KW-0812">Transmembrane</keyword>
<dbReference type="Proteomes" id="UP001148313">
    <property type="component" value="Unassembled WGS sequence"/>
</dbReference>
<proteinExistence type="predicted"/>
<gene>
    <name evidence="2" type="ORF">OOZ53_07255</name>
</gene>
<keyword evidence="1" id="KW-1133">Transmembrane helix</keyword>
<accession>A0ABT4VKA7</accession>
<reference evidence="2" key="1">
    <citation type="submission" date="2022-11" db="EMBL/GenBank/DDBJ databases">
        <title>Hoeflea poritis sp. nov., isolated from scleractinian coral Porites lutea.</title>
        <authorList>
            <person name="Zhang G."/>
            <person name="Wei Q."/>
            <person name="Cai L."/>
        </authorList>
    </citation>
    <scope>NUCLEOTIDE SEQUENCE</scope>
    <source>
        <strain evidence="2">E7-10</strain>
    </source>
</reference>
<name>A0ABT4VKA7_9HYPH</name>
<organism evidence="2 3">
    <name type="scientific">Hoeflea poritis</name>
    <dbReference type="NCBI Taxonomy" id="2993659"/>
    <lineage>
        <taxon>Bacteria</taxon>
        <taxon>Pseudomonadati</taxon>
        <taxon>Pseudomonadota</taxon>
        <taxon>Alphaproteobacteria</taxon>
        <taxon>Hyphomicrobiales</taxon>
        <taxon>Rhizobiaceae</taxon>
        <taxon>Hoeflea</taxon>
    </lineage>
</organism>
<comment type="caution">
    <text evidence="2">The sequence shown here is derived from an EMBL/GenBank/DDBJ whole genome shotgun (WGS) entry which is preliminary data.</text>
</comment>
<dbReference type="RefSeq" id="WP_271088711.1">
    <property type="nucleotide sequence ID" value="NZ_JAPJZH010000003.1"/>
</dbReference>
<keyword evidence="1" id="KW-0472">Membrane</keyword>
<evidence type="ECO:0000313" key="2">
    <source>
        <dbReference type="EMBL" id="MDA4845143.1"/>
    </source>
</evidence>
<evidence type="ECO:0000313" key="3">
    <source>
        <dbReference type="Proteomes" id="UP001148313"/>
    </source>
</evidence>
<dbReference type="EMBL" id="JAPJZH010000003">
    <property type="protein sequence ID" value="MDA4845143.1"/>
    <property type="molecule type" value="Genomic_DNA"/>
</dbReference>
<sequence>MSGNALQGRDLPVAGKLAHVGANPVHLGVIVIINLKIVLLALPPGFNLIAVS</sequence>
<keyword evidence="3" id="KW-1185">Reference proteome</keyword>